<dbReference type="InterPro" id="IPR000618">
    <property type="entry name" value="Insect_cuticle"/>
</dbReference>
<accession>A0A9Q0ML20</accession>
<dbReference type="OrthoDB" id="7790719at2759"/>
<proteinExistence type="predicted"/>
<evidence type="ECO:0000313" key="2">
    <source>
        <dbReference type="EMBL" id="KAJ6633500.1"/>
    </source>
</evidence>
<dbReference type="GO" id="GO:0042302">
    <property type="term" value="F:structural constituent of cuticle"/>
    <property type="evidence" value="ECO:0007669"/>
    <property type="project" value="UniProtKB-UniRule"/>
</dbReference>
<evidence type="ECO:0000256" key="1">
    <source>
        <dbReference type="PROSITE-ProRule" id="PRU00497"/>
    </source>
</evidence>
<dbReference type="PROSITE" id="PS51155">
    <property type="entry name" value="CHIT_BIND_RR_2"/>
    <property type="match status" value="1"/>
</dbReference>
<keyword evidence="1" id="KW-0193">Cuticle</keyword>
<comment type="caution">
    <text evidence="2">The sequence shown here is derived from an EMBL/GenBank/DDBJ whole genome shotgun (WGS) entry which is preliminary data.</text>
</comment>
<sequence>MRTSTLTTRSIYISQSTNKETSTNSWIFFINRRKSRSASESISEIDKFIPTMRTEMPLTDIKIVDQKYSQNKSGEYKHDDGGFRAEQGEYEDRNGVMVFVIRGVFSYNTRQGTYNTTLYIVDEFGYHNIQPPPHLMQVEGGLVDYRPDVQTSTECGNEKENYCIDQKLLALLDLLIVQNGLSICSVGIDRIVVGAVMDGICVVGVVRHGLFDHSDIFKQQPGLQNVHKRCGSYV</sequence>
<organism evidence="2 3">
    <name type="scientific">Pseudolycoriella hygida</name>
    <dbReference type="NCBI Taxonomy" id="35572"/>
    <lineage>
        <taxon>Eukaryota</taxon>
        <taxon>Metazoa</taxon>
        <taxon>Ecdysozoa</taxon>
        <taxon>Arthropoda</taxon>
        <taxon>Hexapoda</taxon>
        <taxon>Insecta</taxon>
        <taxon>Pterygota</taxon>
        <taxon>Neoptera</taxon>
        <taxon>Endopterygota</taxon>
        <taxon>Diptera</taxon>
        <taxon>Nematocera</taxon>
        <taxon>Sciaroidea</taxon>
        <taxon>Sciaridae</taxon>
        <taxon>Pseudolycoriella</taxon>
    </lineage>
</organism>
<protein>
    <submittedName>
        <fullName evidence="2">Uncharacterized protein</fullName>
    </submittedName>
</protein>
<dbReference type="EMBL" id="WJQU01001962">
    <property type="protein sequence ID" value="KAJ6633500.1"/>
    <property type="molecule type" value="Genomic_DNA"/>
</dbReference>
<gene>
    <name evidence="2" type="ORF">Bhyg_15705</name>
</gene>
<dbReference type="Proteomes" id="UP001151699">
    <property type="component" value="Unassembled WGS sequence"/>
</dbReference>
<dbReference type="AlphaFoldDB" id="A0A9Q0ML20"/>
<evidence type="ECO:0000313" key="3">
    <source>
        <dbReference type="Proteomes" id="UP001151699"/>
    </source>
</evidence>
<reference evidence="2" key="1">
    <citation type="submission" date="2022-07" db="EMBL/GenBank/DDBJ databases">
        <authorList>
            <person name="Trinca V."/>
            <person name="Uliana J.V.C."/>
            <person name="Torres T.T."/>
            <person name="Ward R.J."/>
            <person name="Monesi N."/>
        </authorList>
    </citation>
    <scope>NUCLEOTIDE SEQUENCE</scope>
    <source>
        <strain evidence="2">HSMRA1968</strain>
        <tissue evidence="2">Whole embryos</tissue>
    </source>
</reference>
<dbReference type="Pfam" id="PF00379">
    <property type="entry name" value="Chitin_bind_4"/>
    <property type="match status" value="1"/>
</dbReference>
<keyword evidence="3" id="KW-1185">Reference proteome</keyword>
<name>A0A9Q0ML20_9DIPT</name>